<protein>
    <submittedName>
        <fullName evidence="1">CoA protein activase</fullName>
    </submittedName>
</protein>
<keyword evidence="2" id="KW-1185">Reference proteome</keyword>
<organism evidence="1 2">
    <name type="scientific">Acetivibrio mesophilus</name>
    <dbReference type="NCBI Taxonomy" id="2487273"/>
    <lineage>
        <taxon>Bacteria</taxon>
        <taxon>Bacillati</taxon>
        <taxon>Bacillota</taxon>
        <taxon>Clostridia</taxon>
        <taxon>Eubacteriales</taxon>
        <taxon>Oscillospiraceae</taxon>
        <taxon>Acetivibrio</taxon>
    </lineage>
</organism>
<dbReference type="InterPro" id="IPR051805">
    <property type="entry name" value="Dehydratase_Activator_Redct"/>
</dbReference>
<name>A0A4Q0I6Z2_9FIRM</name>
<dbReference type="OrthoDB" id="9780120at2"/>
<comment type="caution">
    <text evidence="1">The sequence shown here is derived from an EMBL/GenBank/DDBJ whole genome shotgun (WGS) entry which is preliminary data.</text>
</comment>
<evidence type="ECO:0000313" key="2">
    <source>
        <dbReference type="Proteomes" id="UP000289166"/>
    </source>
</evidence>
<dbReference type="PANTHER" id="PTHR32329">
    <property type="entry name" value="BIFUNCTIONAL PROTEIN [INCLUDES 2-HYDROXYACYL-COA DEHYDRATASE (N-TER) AND ITS ACTIVATOR DOMAIN (C_TERM)-RELATED"/>
    <property type="match status" value="1"/>
</dbReference>
<dbReference type="AlphaFoldDB" id="A0A4Q0I6Z2"/>
<sequence length="371" mass="41731">MIITFPHMGNTYIAVKALLDDIGAEYVIPPLSSKRSLEIGTKYAPEMACLPLKINLGNFVEAYEKGANTILTAGGRGPCRFGYYCEMSREILQDNGYDMDVIVLEAPDGDIMKFVGKIKKLAGSLNIYRILKVIKNTTLVAKRVDELERLAFKIRPREIRRGSTDRIYESFRKKVVDVKGSQEILKLVEDTKNQLLKLEIDKDFKPMRIGIVGEIYTTIDSYSSFNIDSILGNMGVEVYRENTISGWIIEHMLKAVVPFAKDKRYAEAAKPYLGTMIGGHAQETIGNTILYAQSGFDGIIQIYPLTCMPEIVAESILPAVERDYNIPILTLIIDEMTGEAGYMTRIEAFVDLLNKRRERVEVVENLALFGD</sequence>
<dbReference type="RefSeq" id="WP_069194118.1">
    <property type="nucleotide sequence ID" value="NZ_RLII01000005.1"/>
</dbReference>
<dbReference type="PANTHER" id="PTHR32329:SF2">
    <property type="entry name" value="BIFUNCTIONAL PROTEIN [INCLUDES 2-HYDROXYACYL-COA DEHYDRATASE (N-TER) AND ITS ACTIVATOR DOMAIN (C_TERM)"/>
    <property type="match status" value="1"/>
</dbReference>
<proteinExistence type="predicted"/>
<reference evidence="2" key="1">
    <citation type="submission" date="2018-11" db="EMBL/GenBank/DDBJ databases">
        <title>Genome sequencing of a novel mesophilic and cellulolytic organism within the genus Hungateiclostridium.</title>
        <authorList>
            <person name="Rettenmaier R."/>
            <person name="Liebl W."/>
            <person name="Zverlov V."/>
        </authorList>
    </citation>
    <scope>NUCLEOTIDE SEQUENCE [LARGE SCALE GENOMIC DNA]</scope>
    <source>
        <strain evidence="2">N2K1</strain>
    </source>
</reference>
<dbReference type="Gene3D" id="3.40.50.11900">
    <property type="match status" value="1"/>
</dbReference>
<gene>
    <name evidence="1" type="ORF">EFD62_06610</name>
</gene>
<accession>A0A4Q0I6Z2</accession>
<dbReference type="EMBL" id="RLII01000005">
    <property type="protein sequence ID" value="RXE59615.1"/>
    <property type="molecule type" value="Genomic_DNA"/>
</dbReference>
<evidence type="ECO:0000313" key="1">
    <source>
        <dbReference type="EMBL" id="RXE59615.1"/>
    </source>
</evidence>
<dbReference type="Proteomes" id="UP000289166">
    <property type="component" value="Unassembled WGS sequence"/>
</dbReference>